<gene>
    <name evidence="1" type="ORF">S01H4_00423</name>
</gene>
<dbReference type="Gene3D" id="3.40.50.11010">
    <property type="match status" value="1"/>
</dbReference>
<dbReference type="EMBL" id="BART01000057">
    <property type="protein sequence ID" value="GAG62883.1"/>
    <property type="molecule type" value="Genomic_DNA"/>
</dbReference>
<accession>X0ZR16</accession>
<evidence type="ECO:0000313" key="1">
    <source>
        <dbReference type="EMBL" id="GAG62883.1"/>
    </source>
</evidence>
<dbReference type="SUPFAM" id="SSF53756">
    <property type="entry name" value="UDP-Glycosyltransferase/glycogen phosphorylase"/>
    <property type="match status" value="1"/>
</dbReference>
<dbReference type="AlphaFoldDB" id="X0ZR16"/>
<dbReference type="Gene3D" id="3.40.50.2000">
    <property type="entry name" value="Glycogen Phosphorylase B"/>
    <property type="match status" value="1"/>
</dbReference>
<evidence type="ECO:0008006" key="2">
    <source>
        <dbReference type="Google" id="ProtNLM"/>
    </source>
</evidence>
<name>X0ZR16_9ZZZZ</name>
<comment type="caution">
    <text evidence="1">The sequence shown here is derived from an EMBL/GenBank/DDBJ whole genome shotgun (WGS) entry which is preliminary data.</text>
</comment>
<protein>
    <recommendedName>
        <fullName evidence="2">Glycosyl transferase family 1 domain-containing protein</fullName>
    </recommendedName>
</protein>
<sequence length="264" mass="31529">MWLSYPNQLFLTNLIPHKKLCYDIMDNYPYFRKIRFLKHQLDVMHRKLIDRVDLIFVSSTELYKKLKNKKNIYVIKNAVDMTLFNPFLKYDIPSELENLSRPLVGVVGYVGHWIDLEIIYRSAKIHPKWSFIVIGPIHRNINKYKVDNLYFLGEKKHSELPKYISFFDVCIIPFIKNELTHKVNPVKMFEYLAMNKPVLAAQTEELKRYQDYCYLYSGFKEFESYLNKLIKNPSVKKICNSFLENNSWKKRGKTISTIISKYAK</sequence>
<proteinExistence type="predicted"/>
<reference evidence="1" key="1">
    <citation type="journal article" date="2014" name="Front. Microbiol.">
        <title>High frequency of phylogenetically diverse reductive dehalogenase-homologous genes in deep subseafloor sedimentary metagenomes.</title>
        <authorList>
            <person name="Kawai M."/>
            <person name="Futagami T."/>
            <person name="Toyoda A."/>
            <person name="Takaki Y."/>
            <person name="Nishi S."/>
            <person name="Hori S."/>
            <person name="Arai W."/>
            <person name="Tsubouchi T."/>
            <person name="Morono Y."/>
            <person name="Uchiyama I."/>
            <person name="Ito T."/>
            <person name="Fujiyama A."/>
            <person name="Inagaki F."/>
            <person name="Takami H."/>
        </authorList>
    </citation>
    <scope>NUCLEOTIDE SEQUENCE</scope>
    <source>
        <strain evidence="1">Expedition CK06-06</strain>
    </source>
</reference>
<organism evidence="1">
    <name type="scientific">marine sediment metagenome</name>
    <dbReference type="NCBI Taxonomy" id="412755"/>
    <lineage>
        <taxon>unclassified sequences</taxon>
        <taxon>metagenomes</taxon>
        <taxon>ecological metagenomes</taxon>
    </lineage>
</organism>